<gene>
    <name evidence="2" type="ORF">EAT49_10805</name>
</gene>
<dbReference type="InterPro" id="IPR052367">
    <property type="entry name" value="Thiosulfate_ST/Rhodanese-like"/>
</dbReference>
<protein>
    <submittedName>
        <fullName evidence="2">Rhodanese-like domain-containing protein</fullName>
    </submittedName>
</protein>
<sequence>MKTVETDAGPVGVLTPEEVYHGLEAGEIALIDVRTPQEYMFEHVHGAMLMPMAFFRPATLPGGKGKTVVIHCGSGARSLKMAQKALSEGVSGIAHMEGGMGAWKEAKLPYIGTDMATGAPKRMG</sequence>
<dbReference type="OrthoDB" id="9807812at2"/>
<dbReference type="RefSeq" id="WP_123642341.1">
    <property type="nucleotide sequence ID" value="NZ_ML119085.1"/>
</dbReference>
<dbReference type="EMBL" id="RDRB01000005">
    <property type="protein sequence ID" value="ROU01016.1"/>
    <property type="molecule type" value="Genomic_DNA"/>
</dbReference>
<dbReference type="CDD" id="cd00158">
    <property type="entry name" value="RHOD"/>
    <property type="match status" value="1"/>
</dbReference>
<dbReference type="PANTHER" id="PTHR45431">
    <property type="entry name" value="RHODANESE-LIKE DOMAIN-CONTAINING PROTEIN 15, CHLOROPLASTIC"/>
    <property type="match status" value="1"/>
</dbReference>
<organism evidence="2 3">
    <name type="scientific">Histidinibacterium lentulum</name>
    <dbReference type="NCBI Taxonomy" id="2480588"/>
    <lineage>
        <taxon>Bacteria</taxon>
        <taxon>Pseudomonadati</taxon>
        <taxon>Pseudomonadota</taxon>
        <taxon>Alphaproteobacteria</taxon>
        <taxon>Rhodobacterales</taxon>
        <taxon>Paracoccaceae</taxon>
        <taxon>Histidinibacterium</taxon>
    </lineage>
</organism>
<dbReference type="InterPro" id="IPR036873">
    <property type="entry name" value="Rhodanese-like_dom_sf"/>
</dbReference>
<dbReference type="AlphaFoldDB" id="A0A3N2R157"/>
<dbReference type="Gene3D" id="3.40.250.10">
    <property type="entry name" value="Rhodanese-like domain"/>
    <property type="match status" value="1"/>
</dbReference>
<dbReference type="Proteomes" id="UP000268016">
    <property type="component" value="Unassembled WGS sequence"/>
</dbReference>
<evidence type="ECO:0000259" key="1">
    <source>
        <dbReference type="PROSITE" id="PS50206"/>
    </source>
</evidence>
<evidence type="ECO:0000313" key="3">
    <source>
        <dbReference type="Proteomes" id="UP000268016"/>
    </source>
</evidence>
<accession>A0A3N2R157</accession>
<dbReference type="InterPro" id="IPR001763">
    <property type="entry name" value="Rhodanese-like_dom"/>
</dbReference>
<feature type="domain" description="Rhodanese" evidence="1">
    <location>
        <begin position="24"/>
        <end position="112"/>
    </location>
</feature>
<name>A0A3N2R157_9RHOB</name>
<dbReference type="SMART" id="SM00450">
    <property type="entry name" value="RHOD"/>
    <property type="match status" value="1"/>
</dbReference>
<dbReference type="PROSITE" id="PS50206">
    <property type="entry name" value="RHODANESE_3"/>
    <property type="match status" value="1"/>
</dbReference>
<dbReference type="Pfam" id="PF00581">
    <property type="entry name" value="Rhodanese"/>
    <property type="match status" value="1"/>
</dbReference>
<keyword evidence="3" id="KW-1185">Reference proteome</keyword>
<evidence type="ECO:0000313" key="2">
    <source>
        <dbReference type="EMBL" id="ROU01016.1"/>
    </source>
</evidence>
<comment type="caution">
    <text evidence="2">The sequence shown here is derived from an EMBL/GenBank/DDBJ whole genome shotgun (WGS) entry which is preliminary data.</text>
</comment>
<dbReference type="PANTHER" id="PTHR45431:SF3">
    <property type="entry name" value="RHODANESE-LIKE DOMAIN-CONTAINING PROTEIN 15, CHLOROPLASTIC"/>
    <property type="match status" value="1"/>
</dbReference>
<proteinExistence type="predicted"/>
<dbReference type="SUPFAM" id="SSF52821">
    <property type="entry name" value="Rhodanese/Cell cycle control phosphatase"/>
    <property type="match status" value="1"/>
</dbReference>
<reference evidence="2 3" key="1">
    <citation type="submission" date="2018-10" db="EMBL/GenBank/DDBJ databases">
        <title>Histidinibacterium lentulum gen. nov., sp. nov., a marine bacterium from the culture broth of Picochlorum sp. 122.</title>
        <authorList>
            <person name="Wang G."/>
        </authorList>
    </citation>
    <scope>NUCLEOTIDE SEQUENCE [LARGE SCALE GENOMIC DNA]</scope>
    <source>
        <strain evidence="2 3">B17</strain>
    </source>
</reference>